<comment type="similarity">
    <text evidence="1">Belongs to the GeBP family.</text>
</comment>
<evidence type="ECO:0000313" key="5">
    <source>
        <dbReference type="Proteomes" id="UP000623129"/>
    </source>
</evidence>
<dbReference type="InterPro" id="IPR053932">
    <property type="entry name" value="GeBP-like_DBD"/>
</dbReference>
<gene>
    <name evidence="4" type="ORF">FCM35_KLT02494</name>
</gene>
<dbReference type="OrthoDB" id="669440at2759"/>
<evidence type="ECO:0000256" key="1">
    <source>
        <dbReference type="ARBA" id="ARBA00010820"/>
    </source>
</evidence>
<feature type="region of interest" description="Disordered" evidence="2">
    <location>
        <begin position="220"/>
        <end position="245"/>
    </location>
</feature>
<evidence type="ECO:0000313" key="4">
    <source>
        <dbReference type="EMBL" id="KAF3332917.1"/>
    </source>
</evidence>
<feature type="compositionally biased region" description="Polar residues" evidence="2">
    <location>
        <begin position="61"/>
        <end position="71"/>
    </location>
</feature>
<proteinExistence type="inferred from homology"/>
<organism evidence="4 5">
    <name type="scientific">Carex littledalei</name>
    <dbReference type="NCBI Taxonomy" id="544730"/>
    <lineage>
        <taxon>Eukaryota</taxon>
        <taxon>Viridiplantae</taxon>
        <taxon>Streptophyta</taxon>
        <taxon>Embryophyta</taxon>
        <taxon>Tracheophyta</taxon>
        <taxon>Spermatophyta</taxon>
        <taxon>Magnoliopsida</taxon>
        <taxon>Liliopsida</taxon>
        <taxon>Poales</taxon>
        <taxon>Cyperaceae</taxon>
        <taxon>Cyperoideae</taxon>
        <taxon>Cariceae</taxon>
        <taxon>Carex</taxon>
        <taxon>Carex subgen. Euthyceras</taxon>
    </lineage>
</organism>
<dbReference type="Proteomes" id="UP000623129">
    <property type="component" value="Unassembled WGS sequence"/>
</dbReference>
<evidence type="ECO:0000259" key="3">
    <source>
        <dbReference type="Pfam" id="PF04504"/>
    </source>
</evidence>
<accession>A0A833R7F9</accession>
<dbReference type="GO" id="GO:0006355">
    <property type="term" value="P:regulation of DNA-templated transcription"/>
    <property type="evidence" value="ECO:0007669"/>
    <property type="project" value="InterPro"/>
</dbReference>
<reference evidence="4" key="1">
    <citation type="submission" date="2020-01" db="EMBL/GenBank/DDBJ databases">
        <title>Genome sequence of Kobresia littledalei, the first chromosome-level genome in the family Cyperaceae.</title>
        <authorList>
            <person name="Qu G."/>
        </authorList>
    </citation>
    <scope>NUCLEOTIDE SEQUENCE</scope>
    <source>
        <strain evidence="4">C.B.Clarke</strain>
        <tissue evidence="4">Leaf</tissue>
    </source>
</reference>
<evidence type="ECO:0000256" key="2">
    <source>
        <dbReference type="SAM" id="MobiDB-lite"/>
    </source>
</evidence>
<keyword evidence="5" id="KW-1185">Reference proteome</keyword>
<feature type="compositionally biased region" description="Pro residues" evidence="2">
    <location>
        <begin position="47"/>
        <end position="59"/>
    </location>
</feature>
<dbReference type="AlphaFoldDB" id="A0A833R7F9"/>
<feature type="region of interest" description="Disordered" evidence="2">
    <location>
        <begin position="1"/>
        <end position="76"/>
    </location>
</feature>
<dbReference type="Pfam" id="PF04504">
    <property type="entry name" value="GeBP-like_DBD"/>
    <property type="match status" value="1"/>
</dbReference>
<feature type="compositionally biased region" description="Low complexity" evidence="2">
    <location>
        <begin position="234"/>
        <end position="243"/>
    </location>
</feature>
<name>A0A833R7F9_9POAL</name>
<dbReference type="PANTHER" id="PTHR31662">
    <property type="entry name" value="BNAANNG10740D PROTEIN-RELATED"/>
    <property type="match status" value="1"/>
</dbReference>
<dbReference type="GO" id="GO:0005634">
    <property type="term" value="C:nucleus"/>
    <property type="evidence" value="ECO:0007669"/>
    <property type="project" value="TreeGrafter"/>
</dbReference>
<protein>
    <submittedName>
        <fullName evidence="4">Mediator-associated protein 1</fullName>
    </submittedName>
</protein>
<sequence length="377" mass="42150">MSTMGEPIVDPTSAYFNNDEEDDDSGSDTNEETDQDVETVTTAEPVTPVPPPKVNPNPNPSFDNGTSQSWSFVPGSSDESRRLFQRLWTDEEEIRILRGFLEFTSRRGTTFASHQYDTGPFYEEIKKQFTFDFSKNQLIEKLRRLKKKYRVCALRMQTAGKDFSFKSAHEQNIYDVARHIWRPEMKRDRESDDEDGDINHIPPVVVANHSSDCMVGVVEEPRPKKRVRRRSAEAAEAPDTTPAVSVQVAGGETEVPVAVKLENFIPVLNDMPADATKPTAIEETVKSCLSPLFKELINTAINSGMGPTVSSSGGNLVSGFGLGFGVGLLNPDGLVPIPKDEKWRKQQIMELEVYLRRIELLQDHVKSTLEELRSAGS</sequence>
<dbReference type="PANTHER" id="PTHR31662:SF1">
    <property type="entry name" value="OS01G0249900 PROTEIN"/>
    <property type="match status" value="1"/>
</dbReference>
<comment type="caution">
    <text evidence="4">The sequence shown here is derived from an EMBL/GenBank/DDBJ whole genome shotgun (WGS) entry which is preliminary data.</text>
</comment>
<feature type="compositionally biased region" description="Acidic residues" evidence="2">
    <location>
        <begin position="18"/>
        <end position="37"/>
    </location>
</feature>
<feature type="domain" description="Glabrous enhancer-binding protein-like DBD" evidence="3">
    <location>
        <begin position="84"/>
        <end position="181"/>
    </location>
</feature>
<dbReference type="EMBL" id="SWLB01000011">
    <property type="protein sequence ID" value="KAF3332917.1"/>
    <property type="molecule type" value="Genomic_DNA"/>
</dbReference>
<dbReference type="InterPro" id="IPR007592">
    <property type="entry name" value="GEBP"/>
</dbReference>